<dbReference type="AlphaFoldDB" id="A0A319DZK0"/>
<evidence type="ECO:0000313" key="3">
    <source>
        <dbReference type="Proteomes" id="UP000248423"/>
    </source>
</evidence>
<reference evidence="2 3" key="1">
    <citation type="submission" date="2018-02" db="EMBL/GenBank/DDBJ databases">
        <title>The genomes of Aspergillus section Nigri reveals drivers in fungal speciation.</title>
        <authorList>
            <consortium name="DOE Joint Genome Institute"/>
            <person name="Vesth T.C."/>
            <person name="Nybo J."/>
            <person name="Theobald S."/>
            <person name="Brandl J."/>
            <person name="Frisvad J.C."/>
            <person name="Nielsen K.F."/>
            <person name="Lyhne E.K."/>
            <person name="Kogle M.E."/>
            <person name="Kuo A."/>
            <person name="Riley R."/>
            <person name="Clum A."/>
            <person name="Nolan M."/>
            <person name="Lipzen A."/>
            <person name="Salamov A."/>
            <person name="Henrissat B."/>
            <person name="Wiebenga A."/>
            <person name="De vries R.P."/>
            <person name="Grigoriev I.V."/>
            <person name="Mortensen U.H."/>
            <person name="Andersen M.R."/>
            <person name="Baker S.E."/>
        </authorList>
    </citation>
    <scope>NUCLEOTIDE SEQUENCE [LARGE SCALE GENOMIC DNA]</scope>
    <source>
        <strain evidence="2 3">CBS 121057</strain>
    </source>
</reference>
<keyword evidence="1" id="KW-0472">Membrane</keyword>
<dbReference type="STRING" id="1448318.A0A319DZK0"/>
<dbReference type="OrthoDB" id="4435015at2759"/>
<accession>A0A319DZK0</accession>
<protein>
    <submittedName>
        <fullName evidence="2">Uncharacterized protein</fullName>
    </submittedName>
</protein>
<sequence>MSLGVWLGYLMFILYDETGGPITQRKIVVGASAVGKLVLAGAHIGVWLGYKYLVQGPRQPNWGLMFLSAQAWWDLLLFAVYSCLRGGEEPRMRRSALPVDRVFSNH</sequence>
<gene>
    <name evidence="2" type="ORF">BO78DRAFT_399987</name>
</gene>
<dbReference type="EMBL" id="KZ826383">
    <property type="protein sequence ID" value="PYI03236.1"/>
    <property type="molecule type" value="Genomic_DNA"/>
</dbReference>
<keyword evidence="1" id="KW-0812">Transmembrane</keyword>
<organism evidence="2 3">
    <name type="scientific">Aspergillus sclerotiicarbonarius (strain CBS 121057 / IBT 28362)</name>
    <dbReference type="NCBI Taxonomy" id="1448318"/>
    <lineage>
        <taxon>Eukaryota</taxon>
        <taxon>Fungi</taxon>
        <taxon>Dikarya</taxon>
        <taxon>Ascomycota</taxon>
        <taxon>Pezizomycotina</taxon>
        <taxon>Eurotiomycetes</taxon>
        <taxon>Eurotiomycetidae</taxon>
        <taxon>Eurotiales</taxon>
        <taxon>Aspergillaceae</taxon>
        <taxon>Aspergillus</taxon>
        <taxon>Aspergillus subgen. Circumdati</taxon>
    </lineage>
</organism>
<evidence type="ECO:0000256" key="1">
    <source>
        <dbReference type="SAM" id="Phobius"/>
    </source>
</evidence>
<keyword evidence="1" id="KW-1133">Transmembrane helix</keyword>
<feature type="transmembrane region" description="Helical" evidence="1">
    <location>
        <begin position="27"/>
        <end position="50"/>
    </location>
</feature>
<keyword evidence="3" id="KW-1185">Reference proteome</keyword>
<name>A0A319DZK0_ASPSB</name>
<dbReference type="Proteomes" id="UP000248423">
    <property type="component" value="Unassembled WGS sequence"/>
</dbReference>
<dbReference type="VEuPathDB" id="FungiDB:BO78DRAFT_399987"/>
<proteinExistence type="predicted"/>
<feature type="transmembrane region" description="Helical" evidence="1">
    <location>
        <begin position="62"/>
        <end position="84"/>
    </location>
</feature>
<evidence type="ECO:0000313" key="2">
    <source>
        <dbReference type="EMBL" id="PYI03236.1"/>
    </source>
</evidence>